<protein>
    <submittedName>
        <fullName evidence="1">Uncharacterized protein</fullName>
    </submittedName>
</protein>
<dbReference type="Proteomes" id="UP000298030">
    <property type="component" value="Unassembled WGS sequence"/>
</dbReference>
<accession>A0A4Y7SRM5</accession>
<keyword evidence="2" id="KW-1185">Reference proteome</keyword>
<proteinExistence type="predicted"/>
<organism evidence="1 2">
    <name type="scientific">Coprinellus micaceus</name>
    <name type="common">Glistening ink-cap mushroom</name>
    <name type="synonym">Coprinus micaceus</name>
    <dbReference type="NCBI Taxonomy" id="71717"/>
    <lineage>
        <taxon>Eukaryota</taxon>
        <taxon>Fungi</taxon>
        <taxon>Dikarya</taxon>
        <taxon>Basidiomycota</taxon>
        <taxon>Agaricomycotina</taxon>
        <taxon>Agaricomycetes</taxon>
        <taxon>Agaricomycetidae</taxon>
        <taxon>Agaricales</taxon>
        <taxon>Agaricineae</taxon>
        <taxon>Psathyrellaceae</taxon>
        <taxon>Coprinellus</taxon>
    </lineage>
</organism>
<dbReference type="AlphaFoldDB" id="A0A4Y7SRM5"/>
<evidence type="ECO:0000313" key="1">
    <source>
        <dbReference type="EMBL" id="TEB24442.1"/>
    </source>
</evidence>
<reference evidence="1 2" key="1">
    <citation type="journal article" date="2019" name="Nat. Ecol. Evol.">
        <title>Megaphylogeny resolves global patterns of mushroom evolution.</title>
        <authorList>
            <person name="Varga T."/>
            <person name="Krizsan K."/>
            <person name="Foldi C."/>
            <person name="Dima B."/>
            <person name="Sanchez-Garcia M."/>
            <person name="Sanchez-Ramirez S."/>
            <person name="Szollosi G.J."/>
            <person name="Szarkandi J.G."/>
            <person name="Papp V."/>
            <person name="Albert L."/>
            <person name="Andreopoulos W."/>
            <person name="Angelini C."/>
            <person name="Antonin V."/>
            <person name="Barry K.W."/>
            <person name="Bougher N.L."/>
            <person name="Buchanan P."/>
            <person name="Buyck B."/>
            <person name="Bense V."/>
            <person name="Catcheside P."/>
            <person name="Chovatia M."/>
            <person name="Cooper J."/>
            <person name="Damon W."/>
            <person name="Desjardin D."/>
            <person name="Finy P."/>
            <person name="Geml J."/>
            <person name="Haridas S."/>
            <person name="Hughes K."/>
            <person name="Justo A."/>
            <person name="Karasinski D."/>
            <person name="Kautmanova I."/>
            <person name="Kiss B."/>
            <person name="Kocsube S."/>
            <person name="Kotiranta H."/>
            <person name="LaButti K.M."/>
            <person name="Lechner B.E."/>
            <person name="Liimatainen K."/>
            <person name="Lipzen A."/>
            <person name="Lukacs Z."/>
            <person name="Mihaltcheva S."/>
            <person name="Morgado L.N."/>
            <person name="Niskanen T."/>
            <person name="Noordeloos M.E."/>
            <person name="Ohm R.A."/>
            <person name="Ortiz-Santana B."/>
            <person name="Ovrebo C."/>
            <person name="Racz N."/>
            <person name="Riley R."/>
            <person name="Savchenko A."/>
            <person name="Shiryaev A."/>
            <person name="Soop K."/>
            <person name="Spirin V."/>
            <person name="Szebenyi C."/>
            <person name="Tomsovsky M."/>
            <person name="Tulloss R.E."/>
            <person name="Uehling J."/>
            <person name="Grigoriev I.V."/>
            <person name="Vagvolgyi C."/>
            <person name="Papp T."/>
            <person name="Martin F.M."/>
            <person name="Miettinen O."/>
            <person name="Hibbett D.S."/>
            <person name="Nagy L.G."/>
        </authorList>
    </citation>
    <scope>NUCLEOTIDE SEQUENCE [LARGE SCALE GENOMIC DNA]</scope>
    <source>
        <strain evidence="1 2">FP101781</strain>
    </source>
</reference>
<gene>
    <name evidence="1" type="ORF">FA13DRAFT_1739287</name>
</gene>
<comment type="caution">
    <text evidence="1">The sequence shown here is derived from an EMBL/GenBank/DDBJ whole genome shotgun (WGS) entry which is preliminary data.</text>
</comment>
<sequence length="135" mass="15044">MDPAQDKTTVGTPAGLNLRGQLSTPNIVLPSRVDRTPVSLARLGVGSTSFQFCQMLRQCNGCQNFVFTDRLTIHQCDGPVLQTQADNFDIVRALVTMERNAGLSRLDFCHLFTCCDLCHRVFLEHLIFSHACMDI</sequence>
<evidence type="ECO:0000313" key="2">
    <source>
        <dbReference type="Proteomes" id="UP000298030"/>
    </source>
</evidence>
<dbReference type="EMBL" id="QPFP01000067">
    <property type="protein sequence ID" value="TEB24442.1"/>
    <property type="molecule type" value="Genomic_DNA"/>
</dbReference>
<name>A0A4Y7SRM5_COPMI</name>